<protein>
    <recommendedName>
        <fullName evidence="4">Secreted protein</fullName>
    </recommendedName>
</protein>
<feature type="transmembrane region" description="Helical" evidence="1">
    <location>
        <begin position="44"/>
        <end position="69"/>
    </location>
</feature>
<feature type="transmembrane region" description="Helical" evidence="1">
    <location>
        <begin position="12"/>
        <end position="32"/>
    </location>
</feature>
<evidence type="ECO:0008006" key="4">
    <source>
        <dbReference type="Google" id="ProtNLM"/>
    </source>
</evidence>
<organism evidence="2 3">
    <name type="scientific">Pyxicephalus adspersus</name>
    <name type="common">African bullfrog</name>
    <dbReference type="NCBI Taxonomy" id="30357"/>
    <lineage>
        <taxon>Eukaryota</taxon>
        <taxon>Metazoa</taxon>
        <taxon>Chordata</taxon>
        <taxon>Craniata</taxon>
        <taxon>Vertebrata</taxon>
        <taxon>Euteleostomi</taxon>
        <taxon>Amphibia</taxon>
        <taxon>Batrachia</taxon>
        <taxon>Anura</taxon>
        <taxon>Neobatrachia</taxon>
        <taxon>Ranoidea</taxon>
        <taxon>Pyxicephalidae</taxon>
        <taxon>Pyxicephalinae</taxon>
        <taxon>Pyxicephalus</taxon>
    </lineage>
</organism>
<keyword evidence="1" id="KW-0472">Membrane</keyword>
<dbReference type="Proteomes" id="UP001181693">
    <property type="component" value="Unassembled WGS sequence"/>
</dbReference>
<dbReference type="EMBL" id="DYDO01000003">
    <property type="protein sequence ID" value="DBA28250.1"/>
    <property type="molecule type" value="Genomic_DNA"/>
</dbReference>
<name>A0AAV3ATC4_PYXAD</name>
<evidence type="ECO:0000256" key="1">
    <source>
        <dbReference type="SAM" id="Phobius"/>
    </source>
</evidence>
<sequence length="84" mass="9808">MHVCPCACHSSVSQTVLFCYSMLLALSSSLWFSGLKQKHNLPMVFLHTVASIAQKLIQNSFFFVCFFFLCKLRTCKHQHFFFFF</sequence>
<reference evidence="2" key="1">
    <citation type="thesis" date="2020" institute="ProQuest LLC" country="789 East Eisenhower Parkway, Ann Arbor, MI, USA">
        <title>Comparative Genomics and Chromosome Evolution.</title>
        <authorList>
            <person name="Mudd A.B."/>
        </authorList>
    </citation>
    <scope>NUCLEOTIDE SEQUENCE</scope>
    <source>
        <strain evidence="2">1538</strain>
        <tissue evidence="2">Blood</tissue>
    </source>
</reference>
<gene>
    <name evidence="2" type="ORF">GDO54_008642</name>
</gene>
<keyword evidence="3" id="KW-1185">Reference proteome</keyword>
<accession>A0AAV3ATC4</accession>
<keyword evidence="1" id="KW-1133">Transmembrane helix</keyword>
<evidence type="ECO:0000313" key="2">
    <source>
        <dbReference type="EMBL" id="DBA28250.1"/>
    </source>
</evidence>
<proteinExistence type="predicted"/>
<keyword evidence="1" id="KW-0812">Transmembrane</keyword>
<comment type="caution">
    <text evidence="2">The sequence shown here is derived from an EMBL/GenBank/DDBJ whole genome shotgun (WGS) entry which is preliminary data.</text>
</comment>
<evidence type="ECO:0000313" key="3">
    <source>
        <dbReference type="Proteomes" id="UP001181693"/>
    </source>
</evidence>
<dbReference type="AlphaFoldDB" id="A0AAV3ATC4"/>